<dbReference type="KEGG" id="gai:IMCC3135_10150"/>
<evidence type="ECO:0000313" key="2">
    <source>
        <dbReference type="Proteomes" id="UP000250079"/>
    </source>
</evidence>
<name>A0A2Z2NY95_9GAMM</name>
<dbReference type="AlphaFoldDB" id="A0A2Z2NY95"/>
<evidence type="ECO:0000313" key="1">
    <source>
        <dbReference type="EMBL" id="ASJ72124.1"/>
    </source>
</evidence>
<reference evidence="1 2" key="1">
    <citation type="submission" date="2016-12" db="EMBL/GenBank/DDBJ databases">
        <authorList>
            <person name="Song W.-J."/>
            <person name="Kurnit D.M."/>
        </authorList>
    </citation>
    <scope>NUCLEOTIDE SEQUENCE [LARGE SCALE GENOMIC DNA]</scope>
    <source>
        <strain evidence="1 2">IMCC3135</strain>
    </source>
</reference>
<keyword evidence="2" id="KW-1185">Reference proteome</keyword>
<organism evidence="1 2">
    <name type="scientific">Granulosicoccus antarcticus IMCC3135</name>
    <dbReference type="NCBI Taxonomy" id="1192854"/>
    <lineage>
        <taxon>Bacteria</taxon>
        <taxon>Pseudomonadati</taxon>
        <taxon>Pseudomonadota</taxon>
        <taxon>Gammaproteobacteria</taxon>
        <taxon>Chromatiales</taxon>
        <taxon>Granulosicoccaceae</taxon>
        <taxon>Granulosicoccus</taxon>
    </lineage>
</organism>
<dbReference type="Proteomes" id="UP000250079">
    <property type="component" value="Chromosome"/>
</dbReference>
<gene>
    <name evidence="1" type="ORF">IMCC3135_10150</name>
</gene>
<sequence length="133" mass="15465">MPFGLYDEGEYSWDHVTLGIFVPWWLVSIEVDLDGDGTWRQTQMLKHVQQIVSLESESNVTLRRVQQISPHFENNHGWEMIDVKKIVLCNNGNNIAKEPVEFIQYELTNGEIITIPEDITSIENVIKIIYSFE</sequence>
<accession>A0A2Z2NY95</accession>
<proteinExistence type="predicted"/>
<dbReference type="EMBL" id="CP018632">
    <property type="protein sequence ID" value="ASJ72124.1"/>
    <property type="molecule type" value="Genomic_DNA"/>
</dbReference>
<protein>
    <submittedName>
        <fullName evidence="1">Uncharacterized protein</fullName>
    </submittedName>
</protein>